<keyword evidence="1" id="KW-0812">Transmembrane</keyword>
<gene>
    <name evidence="2" type="primary">pilA</name>
    <name evidence="2" type="ORF">PCIT_a2014</name>
</gene>
<dbReference type="Pfam" id="PF07963">
    <property type="entry name" value="N_methyl"/>
    <property type="match status" value="1"/>
</dbReference>
<name>A0AAD4FS84_9GAMM</name>
<dbReference type="SUPFAM" id="SSF54523">
    <property type="entry name" value="Pili subunits"/>
    <property type="match status" value="1"/>
</dbReference>
<keyword evidence="1" id="KW-0472">Membrane</keyword>
<reference evidence="2" key="1">
    <citation type="journal article" date="2012" name="J. Bacteriol.">
        <title>Genome sequences of type strains of seven species of the marine bacterium Pseudoalteromonas.</title>
        <authorList>
            <person name="Xie B.B."/>
            <person name="Shu Y.L."/>
            <person name="Qin Q.L."/>
            <person name="Rong J.C."/>
            <person name="Zhang X.Y."/>
            <person name="Chen X.L."/>
            <person name="Shi M."/>
            <person name="He H.L."/>
            <person name="Zhou B.C."/>
            <person name="Zhang Y.Z."/>
        </authorList>
    </citation>
    <scope>NUCLEOTIDE SEQUENCE</scope>
    <source>
        <strain evidence="2">DSM 8771</strain>
    </source>
</reference>
<dbReference type="Proteomes" id="UP000016487">
    <property type="component" value="Unassembled WGS sequence"/>
</dbReference>
<proteinExistence type="predicted"/>
<accession>A0AAD4FS84</accession>
<dbReference type="EMBL" id="AHBZ03000015">
    <property type="protein sequence ID" value="KAF7772029.1"/>
    <property type="molecule type" value="Genomic_DNA"/>
</dbReference>
<evidence type="ECO:0000313" key="3">
    <source>
        <dbReference type="Proteomes" id="UP000016487"/>
    </source>
</evidence>
<evidence type="ECO:0000256" key="1">
    <source>
        <dbReference type="SAM" id="Phobius"/>
    </source>
</evidence>
<keyword evidence="1" id="KW-1133">Transmembrane helix</keyword>
<reference evidence="2" key="2">
    <citation type="submission" date="2015-03" db="EMBL/GenBank/DDBJ databases">
        <title>Genome sequence of Pseudoalteromonas citrea.</title>
        <authorList>
            <person name="Xie B.-B."/>
            <person name="Rong J.-C."/>
            <person name="Qin Q.-L."/>
            <person name="Zhang Y.-Z."/>
        </authorList>
    </citation>
    <scope>NUCLEOTIDE SEQUENCE</scope>
    <source>
        <strain evidence="2">DSM 8771</strain>
    </source>
</reference>
<evidence type="ECO:0000313" key="2">
    <source>
        <dbReference type="EMBL" id="KAF7772029.1"/>
    </source>
</evidence>
<dbReference type="InterPro" id="IPR012902">
    <property type="entry name" value="N_methyl_site"/>
</dbReference>
<dbReference type="InterPro" id="IPR045584">
    <property type="entry name" value="Pilin-like"/>
</dbReference>
<feature type="transmembrane region" description="Helical" evidence="1">
    <location>
        <begin position="16"/>
        <end position="37"/>
    </location>
</feature>
<dbReference type="AlphaFoldDB" id="A0AAD4FS84"/>
<comment type="caution">
    <text evidence="2">The sequence shown here is derived from an EMBL/GenBank/DDBJ whole genome shotgun (WGS) entry which is preliminary data.</text>
</comment>
<dbReference type="NCBIfam" id="TIGR02532">
    <property type="entry name" value="IV_pilin_GFxxxE"/>
    <property type="match status" value="1"/>
</dbReference>
<dbReference type="Gene3D" id="3.30.700.10">
    <property type="entry name" value="Glycoprotein, Type 4 Pilin"/>
    <property type="match status" value="1"/>
</dbReference>
<protein>
    <submittedName>
        <fullName evidence="2">Type IV pilus assembly protein PilA</fullName>
    </submittedName>
</protein>
<sequence length="151" mass="16621">MLRTSKKYSFSARLDGFTLIEVLIVVSIIALLTSVALPRYQLYLDRARFSEVVLATSLYKNSIETIFLSGRTRDLTELDGGKLGIPNNDSDQVLPHRYIETASVTDGVIRIESNITSNNQRVTYILTPSVSSAGNTLTWQVSGTCKDAGLC</sequence>
<organism evidence="2 3">
    <name type="scientific">Pseudoalteromonas citrea</name>
    <dbReference type="NCBI Taxonomy" id="43655"/>
    <lineage>
        <taxon>Bacteria</taxon>
        <taxon>Pseudomonadati</taxon>
        <taxon>Pseudomonadota</taxon>
        <taxon>Gammaproteobacteria</taxon>
        <taxon>Alteromonadales</taxon>
        <taxon>Pseudoalteromonadaceae</taxon>
        <taxon>Pseudoalteromonas</taxon>
    </lineage>
</organism>
<dbReference type="RefSeq" id="WP_010362446.1">
    <property type="nucleotide sequence ID" value="NZ_AHBZ03000015.1"/>
</dbReference>